<protein>
    <submittedName>
        <fullName evidence="1">AAEL011914-PA</fullName>
    </submittedName>
</protein>
<dbReference type="OMA" id="NFTANCK"/>
<accession>Q16NM1</accession>
<reference evidence="1" key="2">
    <citation type="journal article" date="2007" name="Science">
        <title>Genome sequence of Aedes aegypti, a major arbovirus vector.</title>
        <authorList>
            <person name="Nene V."/>
            <person name="Wortman J.R."/>
            <person name="Lawson D."/>
            <person name="Haas B."/>
            <person name="Kodira C."/>
            <person name="Tu Z.J."/>
            <person name="Loftus B."/>
            <person name="Xi Z."/>
            <person name="Megy K."/>
            <person name="Grabherr M."/>
            <person name="Ren Q."/>
            <person name="Zdobnov E.M."/>
            <person name="Lobo N.F."/>
            <person name="Campbell K.S."/>
            <person name="Brown S.E."/>
            <person name="Bonaldo M.F."/>
            <person name="Zhu J."/>
            <person name="Sinkins S.P."/>
            <person name="Hogenkamp D.G."/>
            <person name="Amedeo P."/>
            <person name="Arensburger P."/>
            <person name="Atkinson P.W."/>
            <person name="Bidwell S."/>
            <person name="Biedler J."/>
            <person name="Birney E."/>
            <person name="Bruggner R.V."/>
            <person name="Costas J."/>
            <person name="Coy M.R."/>
            <person name="Crabtree J."/>
            <person name="Crawford M."/>
            <person name="Debruyn B."/>
            <person name="Decaprio D."/>
            <person name="Eiglmeier K."/>
            <person name="Eisenstadt E."/>
            <person name="El-Dorry H."/>
            <person name="Gelbart W.M."/>
            <person name="Gomes S.L."/>
            <person name="Hammond M."/>
            <person name="Hannick L.I."/>
            <person name="Hogan J.R."/>
            <person name="Holmes M.H."/>
            <person name="Jaffe D."/>
            <person name="Johnston J.S."/>
            <person name="Kennedy R.C."/>
            <person name="Koo H."/>
            <person name="Kravitz S."/>
            <person name="Kriventseva E.V."/>
            <person name="Kulp D."/>
            <person name="Labutti K."/>
            <person name="Lee E."/>
            <person name="Li S."/>
            <person name="Lovin D.D."/>
            <person name="Mao C."/>
            <person name="Mauceli E."/>
            <person name="Menck C.F."/>
            <person name="Miller J.R."/>
            <person name="Montgomery P."/>
            <person name="Mori A."/>
            <person name="Nascimento A.L."/>
            <person name="Naveira H.F."/>
            <person name="Nusbaum C."/>
            <person name="O'leary S."/>
            <person name="Orvis J."/>
            <person name="Pertea M."/>
            <person name="Quesneville H."/>
            <person name="Reidenbach K.R."/>
            <person name="Rogers Y.H."/>
            <person name="Roth C.W."/>
            <person name="Schneider J.R."/>
            <person name="Schatz M."/>
            <person name="Shumway M."/>
            <person name="Stanke M."/>
            <person name="Stinson E.O."/>
            <person name="Tubio J.M."/>
            <person name="Vanzee J.P."/>
            <person name="Verjovski-Almeida S."/>
            <person name="Werner D."/>
            <person name="White O."/>
            <person name="Wyder S."/>
            <person name="Zeng Q."/>
            <person name="Zhao Q."/>
            <person name="Zhao Y."/>
            <person name="Hill C.A."/>
            <person name="Raikhel A.S."/>
            <person name="Soares M.B."/>
            <person name="Knudson D.L."/>
            <person name="Lee N.H."/>
            <person name="Galagan J."/>
            <person name="Salzberg S.L."/>
            <person name="Paulsen I.T."/>
            <person name="Dimopoulos G."/>
            <person name="Collins F.H."/>
            <person name="Birren B."/>
            <person name="Fraser-Liggett C.M."/>
            <person name="Severson D.W."/>
        </authorList>
    </citation>
    <scope>NUCLEOTIDE SEQUENCE [LARGE SCALE GENOMIC DNA]</scope>
    <source>
        <strain evidence="1">Liverpool</strain>
    </source>
</reference>
<gene>
    <name evidence="1" type="ORF">AaeL_AAEL011914</name>
</gene>
<reference evidence="1" key="1">
    <citation type="submission" date="2005-10" db="EMBL/GenBank/DDBJ databases">
        <authorList>
            <person name="Loftus B.J."/>
            <person name="Nene V.M."/>
            <person name="Hannick L.I."/>
            <person name="Bidwell S."/>
            <person name="Haas B."/>
            <person name="Amedeo P."/>
            <person name="Orvis J."/>
            <person name="Wortman J.R."/>
            <person name="White O.R."/>
            <person name="Salzberg S."/>
            <person name="Shumway M."/>
            <person name="Koo H."/>
            <person name="Zhao Y."/>
            <person name="Holmes M."/>
            <person name="Miller J."/>
            <person name="Schatz M."/>
            <person name="Pop M."/>
            <person name="Pai G."/>
            <person name="Utterback T."/>
            <person name="Rogers Y.-H."/>
            <person name="Kravitz S."/>
            <person name="Fraser C.M."/>
        </authorList>
    </citation>
    <scope>NUCLEOTIDE SEQUENCE</scope>
    <source>
        <strain evidence="1">Liverpool</strain>
    </source>
</reference>
<reference evidence="1" key="3">
    <citation type="submission" date="2012-09" db="EMBL/GenBank/DDBJ databases">
        <authorList>
            <consortium name="VectorBase"/>
        </authorList>
    </citation>
    <scope>NUCLEOTIDE SEQUENCE</scope>
    <source>
        <strain evidence="1">Liverpool</strain>
    </source>
</reference>
<dbReference type="PaxDb" id="7159-AAEL011914-PA"/>
<dbReference type="Proteomes" id="UP000682892">
    <property type="component" value="Unassembled WGS sequence"/>
</dbReference>
<dbReference type="PhylomeDB" id="Q16NM1"/>
<dbReference type="HOGENOM" id="CLU_089060_1_0_1"/>
<sequence length="268" mass="30712">MSTDDEDRSDVETADYRDGEFRTPVCFVTDRKAKQKSRNKMDAKLKADFEAKEEEIQKLKMQLLQIGAGTSGGTSFSVDRRPDFRELKELVSKFNPKDPTCLSAEEWIKKIDTTAAHYKWKEDTKLHCARLNLEGSAKLWWAGVQSVATTWATFSQKLVNAYPSARDPIFYHNQMSQRKKQKEETLDEYVFTQVAMGKRAGFEESVIVKYVINGLRNFTANCKVTLAGKIATVEALMEQLKWMEGFMDAPSERDVLSEELDRSLNFCQ</sequence>
<evidence type="ECO:0000313" key="2">
    <source>
        <dbReference type="Proteomes" id="UP000682892"/>
    </source>
</evidence>
<dbReference type="AlphaFoldDB" id="Q16NM1"/>
<name>Q16NM1_AEDAE</name>
<proteinExistence type="predicted"/>
<dbReference type="eggNOG" id="ENOG502TB1W">
    <property type="taxonomic scope" value="Eukaryota"/>
</dbReference>
<dbReference type="EMBL" id="CH477816">
    <property type="protein sequence ID" value="EAT35964.1"/>
    <property type="molecule type" value="Genomic_DNA"/>
</dbReference>
<evidence type="ECO:0000313" key="1">
    <source>
        <dbReference type="EMBL" id="EAT35964.1"/>
    </source>
</evidence>
<organism evidence="1 2">
    <name type="scientific">Aedes aegypti</name>
    <name type="common">Yellowfever mosquito</name>
    <name type="synonym">Culex aegypti</name>
    <dbReference type="NCBI Taxonomy" id="7159"/>
    <lineage>
        <taxon>Eukaryota</taxon>
        <taxon>Metazoa</taxon>
        <taxon>Ecdysozoa</taxon>
        <taxon>Arthropoda</taxon>
        <taxon>Hexapoda</taxon>
        <taxon>Insecta</taxon>
        <taxon>Pterygota</taxon>
        <taxon>Neoptera</taxon>
        <taxon>Endopterygota</taxon>
        <taxon>Diptera</taxon>
        <taxon>Nematocera</taxon>
        <taxon>Culicoidea</taxon>
        <taxon>Culicidae</taxon>
        <taxon>Culicinae</taxon>
        <taxon>Aedini</taxon>
        <taxon>Aedes</taxon>
        <taxon>Stegomyia</taxon>
    </lineage>
</organism>